<comment type="caution">
    <text evidence="1">The sequence shown here is derived from an EMBL/GenBank/DDBJ whole genome shotgun (WGS) entry which is preliminary data.</text>
</comment>
<name>A0AA88END5_FICCA</name>
<keyword evidence="2" id="KW-1185">Reference proteome</keyword>
<sequence>MELASFLLGGAIWHGNCLGATAAILLEERHDDVGFVHHDVEWPDLRPSSQRHVLAEGVASSDVPSPDLEP</sequence>
<dbReference type="EMBL" id="BTGU01021716">
    <property type="protein sequence ID" value="GMN75481.1"/>
    <property type="molecule type" value="Genomic_DNA"/>
</dbReference>
<evidence type="ECO:0000313" key="2">
    <source>
        <dbReference type="Proteomes" id="UP001187192"/>
    </source>
</evidence>
<gene>
    <name evidence="1" type="ORF">TIFTF001_056698</name>
</gene>
<proteinExistence type="predicted"/>
<dbReference type="AlphaFoldDB" id="A0AA88END5"/>
<accession>A0AA88END5</accession>
<protein>
    <submittedName>
        <fullName evidence="1">Uncharacterized protein</fullName>
    </submittedName>
</protein>
<dbReference type="Proteomes" id="UP001187192">
    <property type="component" value="Unassembled WGS sequence"/>
</dbReference>
<evidence type="ECO:0000313" key="1">
    <source>
        <dbReference type="EMBL" id="GMN75481.1"/>
    </source>
</evidence>
<reference evidence="1" key="1">
    <citation type="submission" date="2023-07" db="EMBL/GenBank/DDBJ databases">
        <title>draft genome sequence of fig (Ficus carica).</title>
        <authorList>
            <person name="Takahashi T."/>
            <person name="Nishimura K."/>
        </authorList>
    </citation>
    <scope>NUCLEOTIDE SEQUENCE</scope>
</reference>
<organism evidence="1 2">
    <name type="scientific">Ficus carica</name>
    <name type="common">Common fig</name>
    <dbReference type="NCBI Taxonomy" id="3494"/>
    <lineage>
        <taxon>Eukaryota</taxon>
        <taxon>Viridiplantae</taxon>
        <taxon>Streptophyta</taxon>
        <taxon>Embryophyta</taxon>
        <taxon>Tracheophyta</taxon>
        <taxon>Spermatophyta</taxon>
        <taxon>Magnoliopsida</taxon>
        <taxon>eudicotyledons</taxon>
        <taxon>Gunneridae</taxon>
        <taxon>Pentapetalae</taxon>
        <taxon>rosids</taxon>
        <taxon>fabids</taxon>
        <taxon>Rosales</taxon>
        <taxon>Moraceae</taxon>
        <taxon>Ficeae</taxon>
        <taxon>Ficus</taxon>
    </lineage>
</organism>